<protein>
    <submittedName>
        <fullName evidence="1">Formamidase</fullName>
    </submittedName>
</protein>
<proteinExistence type="predicted"/>
<evidence type="ECO:0000313" key="2">
    <source>
        <dbReference type="Proteomes" id="UP000252174"/>
    </source>
</evidence>
<dbReference type="SUPFAM" id="SSF141130">
    <property type="entry name" value="Acetamidase/Formamidase-like"/>
    <property type="match status" value="1"/>
</dbReference>
<dbReference type="AlphaFoldDB" id="A0A369APA0"/>
<name>A0A369APA0_9BURK</name>
<accession>A0A369APA0</accession>
<dbReference type="PANTHER" id="PTHR31891">
    <property type="entry name" value="FORMAMIDASE C869.04-RELATED"/>
    <property type="match status" value="1"/>
</dbReference>
<organism evidence="1 2">
    <name type="scientific">Extensimonas vulgaris</name>
    <dbReference type="NCBI Taxonomy" id="1031594"/>
    <lineage>
        <taxon>Bacteria</taxon>
        <taxon>Pseudomonadati</taxon>
        <taxon>Pseudomonadota</taxon>
        <taxon>Betaproteobacteria</taxon>
        <taxon>Burkholderiales</taxon>
        <taxon>Comamonadaceae</taxon>
        <taxon>Extensimonas</taxon>
    </lineage>
</organism>
<dbReference type="PANTHER" id="PTHR31891:SF1">
    <property type="entry name" value="FORMAMIDASE C869.04-RELATED"/>
    <property type="match status" value="1"/>
</dbReference>
<dbReference type="InterPro" id="IPR054833">
    <property type="entry name" value="FormamaseFmdA"/>
</dbReference>
<dbReference type="Gene3D" id="2.60.120.580">
    <property type="entry name" value="Acetamidase/Formamidase-like domains"/>
    <property type="match status" value="1"/>
</dbReference>
<dbReference type="RefSeq" id="WP_114482570.1">
    <property type="nucleotide sequence ID" value="NZ_QPJU01000002.1"/>
</dbReference>
<dbReference type="Pfam" id="PF03069">
    <property type="entry name" value="FmdA_AmdA"/>
    <property type="match status" value="1"/>
</dbReference>
<dbReference type="NCBIfam" id="NF045496">
    <property type="entry name" value="FormamaseFmdA"/>
    <property type="match status" value="1"/>
</dbReference>
<dbReference type="InterPro" id="IPR004304">
    <property type="entry name" value="FmdA_AmdA"/>
</dbReference>
<sequence length="411" mass="44792">MAETLIKVDLNQPAPSNPLVHNRWHPDIPIAVWVKPGDDFILETYDWTGGYIKNNDSADDVRDIDLTTVHYLSGPVGVQGAEPGDLLVVDLLDIGAKQDSQWGFNGFFSKQNGGGFLTDHFPLAQKSIWDFNGMFTKSRHVPGVEYAGLIHPGLIGCLPDKKMLEEWNKREQALIDTDPTRVPGLANPPFAATAHCGKAQGDVRTKIATEGARTVPPREHGGNCDIKDLSRGSRVFFPVYVDGGGLSVGDLHFSQGDGEITFCGAIEMAGWVHMRVNLIKGGVAKYGIKNPIFKPSPITPNYKDYLIFEGISVDEQGKQHYLDVTVAYRQACLNAIEYLKKFGYSGAQAYSILGTAPVQGHISGVVDVPNACATLWLPTEIFDFDINPTAAGPVKFIDGSIQMPISPDVKK</sequence>
<evidence type="ECO:0000313" key="1">
    <source>
        <dbReference type="EMBL" id="RCX11011.1"/>
    </source>
</evidence>
<dbReference type="EMBL" id="QPJU01000002">
    <property type="protein sequence ID" value="RCX11011.1"/>
    <property type="molecule type" value="Genomic_DNA"/>
</dbReference>
<gene>
    <name evidence="1" type="ORF">DFR45_102413</name>
</gene>
<dbReference type="GO" id="GO:0016811">
    <property type="term" value="F:hydrolase activity, acting on carbon-nitrogen (but not peptide) bonds, in linear amides"/>
    <property type="evidence" value="ECO:0007669"/>
    <property type="project" value="InterPro"/>
</dbReference>
<comment type="caution">
    <text evidence="1">The sequence shown here is derived from an EMBL/GenBank/DDBJ whole genome shotgun (WGS) entry which is preliminary data.</text>
</comment>
<dbReference type="Proteomes" id="UP000252174">
    <property type="component" value="Unassembled WGS sequence"/>
</dbReference>
<dbReference type="OrthoDB" id="9785236at2"/>
<keyword evidence="2" id="KW-1185">Reference proteome</keyword>
<reference evidence="1 2" key="1">
    <citation type="submission" date="2018-07" db="EMBL/GenBank/DDBJ databases">
        <title>Genomic Encyclopedia of Type Strains, Phase IV (KMG-IV): sequencing the most valuable type-strain genomes for metagenomic binning, comparative biology and taxonomic classification.</title>
        <authorList>
            <person name="Goeker M."/>
        </authorList>
    </citation>
    <scope>NUCLEOTIDE SEQUENCE [LARGE SCALE GENOMIC DNA]</scope>
    <source>
        <strain evidence="1 2">DSM 100911</strain>
    </source>
</reference>